<evidence type="ECO:0000313" key="1">
    <source>
        <dbReference type="EMBL" id="SEQ47643.1"/>
    </source>
</evidence>
<dbReference type="EMBL" id="FOEH01000003">
    <property type="protein sequence ID" value="SEQ47643.1"/>
    <property type="molecule type" value="Genomic_DNA"/>
</dbReference>
<proteinExistence type="predicted"/>
<dbReference type="PANTHER" id="PTHR43245:SF13">
    <property type="entry name" value="UDP-D-APIOSE_UDP-D-XYLOSE SYNTHASE 2"/>
    <property type="match status" value="1"/>
</dbReference>
<name>A0A1H9GC77_9BACI</name>
<comment type="caution">
    <text evidence="1">The sequence shown here is derived from an EMBL/GenBank/DDBJ whole genome shotgun (WGS) entry which is preliminary data.</text>
</comment>
<protein>
    <submittedName>
        <fullName evidence="1">2'-hydroxyisoflavone reductase</fullName>
    </submittedName>
</protein>
<accession>A0A1H9GC77</accession>
<dbReference type="InterPro" id="IPR036291">
    <property type="entry name" value="NAD(P)-bd_dom_sf"/>
</dbReference>
<evidence type="ECO:0000313" key="2">
    <source>
        <dbReference type="Proteomes" id="UP000198733"/>
    </source>
</evidence>
<keyword evidence="2" id="KW-1185">Reference proteome</keyword>
<dbReference type="Proteomes" id="UP000198733">
    <property type="component" value="Unassembled WGS sequence"/>
</dbReference>
<dbReference type="PANTHER" id="PTHR43245">
    <property type="entry name" value="BIFUNCTIONAL POLYMYXIN RESISTANCE PROTEIN ARNA"/>
    <property type="match status" value="1"/>
</dbReference>
<sequence length="345" mass="39390">MDILILGGTRFLGKFLVEAAIERKHNVTLFNRGSNPDIFPEIEQLRGDRDGDLEILKGRKWDAVIDTCGFIPGTVSKSAKILNHVNHYTYISSGSVYKDLSEPGIDETAEVNTLDSDKLEEITRGTSGPIYGEYYGHLKALSEIAAEKELPGKVLVIRAGQLVGPYDYTDRLPYWINRISQGGEILAPGRPQRPIQIIDVKDLSQWIIRMMEQNITGTFNAVGPEYTLTMEQLLQECTNVINSDTRFTWVNEKFLMDNQVEPWGEMPLWIPEEYPMPGEDKPWIGFLTMSNKKAMKHGLLFRSLSDIINDIFAWEKTRSQHEVRKSGIDLKRESKLLELWKDLKE</sequence>
<organism evidence="1 2">
    <name type="scientific">Virgibacillus subterraneus</name>
    <dbReference type="NCBI Taxonomy" id="621109"/>
    <lineage>
        <taxon>Bacteria</taxon>
        <taxon>Bacillati</taxon>
        <taxon>Bacillota</taxon>
        <taxon>Bacilli</taxon>
        <taxon>Bacillales</taxon>
        <taxon>Bacillaceae</taxon>
        <taxon>Virgibacillus</taxon>
    </lineage>
</organism>
<dbReference type="InterPro" id="IPR050177">
    <property type="entry name" value="Lipid_A_modif_metabolic_enz"/>
</dbReference>
<reference evidence="1 2" key="1">
    <citation type="submission" date="2016-10" db="EMBL/GenBank/DDBJ databases">
        <authorList>
            <person name="Varghese N."/>
            <person name="Submissions S."/>
        </authorList>
    </citation>
    <scope>NUCLEOTIDE SEQUENCE [LARGE SCALE GENOMIC DNA]</scope>
    <source>
        <strain evidence="1 2">CGMCC 1.7734</strain>
    </source>
</reference>
<dbReference type="SUPFAM" id="SSF51735">
    <property type="entry name" value="NAD(P)-binding Rossmann-fold domains"/>
    <property type="match status" value="1"/>
</dbReference>
<gene>
    <name evidence="1" type="ORF">SAMN05216232_2551</name>
</gene>
<dbReference type="RefSeq" id="WP_092504737.1">
    <property type="nucleotide sequence ID" value="NZ_FOEH01000003.1"/>
</dbReference>
<dbReference type="Gene3D" id="3.40.50.720">
    <property type="entry name" value="NAD(P)-binding Rossmann-like Domain"/>
    <property type="match status" value="1"/>
</dbReference>